<feature type="compositionally biased region" description="Polar residues" evidence="6">
    <location>
        <begin position="892"/>
        <end position="905"/>
    </location>
</feature>
<dbReference type="GO" id="GO:0030866">
    <property type="term" value="P:cortical actin cytoskeleton organization"/>
    <property type="evidence" value="ECO:0007669"/>
    <property type="project" value="InterPro"/>
</dbReference>
<evidence type="ECO:0000256" key="4">
    <source>
        <dbReference type="ARBA" id="ARBA00023203"/>
    </source>
</evidence>
<dbReference type="InterPro" id="IPR000798">
    <property type="entry name" value="Ez/rad/moesin-like"/>
</dbReference>
<gene>
    <name evidence="9" type="primary">epb41l1.S</name>
</gene>
<sequence length="1139" mass="127947">MWDSAVPALPLPNTELLSSLHLLPCLVSSTACAGWDLAFRQRRAEKQIMTSETGSESDSKKDQEKDQQNPAQKGVSGTQQGQQDGEDHENLLENIPAAAAHSTPLKAEKNADKDWDKEAATKPLKYQQLEDDKVSQKSGSSKVSKSPLKAAKVSKNMQAKVKVLDGSEYTCEVEKRSKGQVLFNKVCEHLNLLEKDYFGLTYSDSENQKNWLDPSKEIKKQTRNGAWHFSFNVKFYPPDPSQLSEDITRYYLCLQLRDDIVCGRLPCSFVTLALLGSYSVQSELGDYDPEEYGSEYANEFRFAPNQTKELEDKVVELHKSYRGMTPAEAEMHFLENAKKLSMYGVDLHHAKDSEGVEIMLGVCASGLLIYRDRLRINRFAWPKVLKISYKRNNFYIKIRPGEFEQFESTIGFKLPNHRAAKRLWKVCVEHHTFFRLLMPEAPPKKFLTLGSKFRYSGRTQAQSRRASALIDRPAPYFERSSSKRYTMSRSLDGASVNENHDLYMKDSVSATEVGSGPYITAKGISQTNLITTVTPEKKAEEERDEEEEEKKKKVEIITTVTTFRHDTKPSCVDTDSFHSLTHPHSSPSTSSTRLRRRCKENAQKAVRPKLSKDVNEMSNESEWGSGQKGTFSPDEEEIAKSYKQQTGRGGTLFSFSLHLPDSIPSLLDDDGYLSFPNISETNFLPENLQHYLPIRSPSLVPCFLFIFFFLLSASFSVPYALTLSFPLAMCLCYLEPKAVSLSAALDNDLSDSSDDETDSEQTDTAADGETTATESDQEEDTYAKTQNCLIKRIKGENVYVKHSNLMLEEFDRNQEELMKHQTNISELKRTFLETSKDTTTGGEWEKRLSTSPVRLVMRHEEAPMIEPLVPEETKEEREKREIQMSLERTSYSMLESQRTETTTEWDSSRKGQEDIEQKTKEKVVQGIVGLEESQVRSVHASGDASELAVTVIASSLKGVEGSTLKKEPDEDLPVDTSAQEEQHGSKVHVSALLDGKPQVESPVVKTEIITFGSIADEEKLDVSTKDAPVVHTETKTITYESSEQGSRTDTDAGVLMSAQTITSETFGTTTTTHITKTVKGGISETRIEKRIVITGDADIDHDQALAQAIKEAKEQHPDMSVTKVVVHKETEITPEDGEE</sequence>
<dbReference type="InterPro" id="IPR000299">
    <property type="entry name" value="FERM_domain"/>
</dbReference>
<dbReference type="InterPro" id="IPR018980">
    <property type="entry name" value="FERM_PH-like_C"/>
</dbReference>
<proteinExistence type="predicted"/>
<keyword evidence="8" id="KW-1185">Reference proteome</keyword>
<dbReference type="FunFam" id="3.10.20.90:FF:000002">
    <property type="entry name" value="Erythrocyte protein band 4.1-like 3"/>
    <property type="match status" value="1"/>
</dbReference>
<dbReference type="InterPro" id="IPR014352">
    <property type="entry name" value="FERM/acyl-CoA-bd_prot_sf"/>
</dbReference>
<dbReference type="InterPro" id="IPR035963">
    <property type="entry name" value="FERM_2"/>
</dbReference>
<dbReference type="Gene3D" id="3.10.20.90">
    <property type="entry name" value="Phosphatidylinositol 3-kinase Catalytic Subunit, Chain A, domain 1"/>
    <property type="match status" value="1"/>
</dbReference>
<dbReference type="SMART" id="SM01196">
    <property type="entry name" value="FERM_C"/>
    <property type="match status" value="1"/>
</dbReference>
<protein>
    <submittedName>
        <fullName evidence="9">Band 4.1-like protein 3 isoform X15</fullName>
    </submittedName>
</protein>
<dbReference type="GO" id="GO:0005198">
    <property type="term" value="F:structural molecule activity"/>
    <property type="evidence" value="ECO:0007669"/>
    <property type="project" value="InterPro"/>
</dbReference>
<feature type="region of interest" description="Disordered" evidence="6">
    <location>
        <begin position="122"/>
        <end position="149"/>
    </location>
</feature>
<dbReference type="SMART" id="SM00295">
    <property type="entry name" value="B41"/>
    <property type="match status" value="1"/>
</dbReference>
<dbReference type="GeneID" id="399240"/>
<dbReference type="SUPFAM" id="SSF54236">
    <property type="entry name" value="Ubiquitin-like"/>
    <property type="match status" value="1"/>
</dbReference>
<feature type="compositionally biased region" description="Low complexity" evidence="6">
    <location>
        <begin position="578"/>
        <end position="592"/>
    </location>
</feature>
<dbReference type="InterPro" id="IPR029071">
    <property type="entry name" value="Ubiquitin-like_domsf"/>
</dbReference>
<dbReference type="PROSITE" id="PS00661">
    <property type="entry name" value="FERM_2"/>
    <property type="match status" value="1"/>
</dbReference>
<dbReference type="SUPFAM" id="SSF50729">
    <property type="entry name" value="PH domain-like"/>
    <property type="match status" value="1"/>
</dbReference>
<keyword evidence="4" id="KW-0009">Actin-binding</keyword>
<dbReference type="Pfam" id="PF08736">
    <property type="entry name" value="FA"/>
    <property type="match status" value="1"/>
</dbReference>
<feature type="region of interest" description="Disordered" evidence="6">
    <location>
        <begin position="575"/>
        <end position="632"/>
    </location>
</feature>
<dbReference type="PANTHER" id="PTHR23280:SF20">
    <property type="entry name" value="BAND 4.1-LIKE PROTEIN 3"/>
    <property type="match status" value="1"/>
</dbReference>
<dbReference type="Pfam" id="PF05902">
    <property type="entry name" value="4_1_CTD"/>
    <property type="match status" value="1"/>
</dbReference>
<dbReference type="InterPro" id="IPR011993">
    <property type="entry name" value="PH-like_dom_sf"/>
</dbReference>
<dbReference type="Proteomes" id="UP000186698">
    <property type="component" value="Chromosome 6S"/>
</dbReference>
<dbReference type="InterPro" id="IPR018979">
    <property type="entry name" value="FERM_N"/>
</dbReference>
<feature type="region of interest" description="Disordered" evidence="6">
    <location>
        <begin position="749"/>
        <end position="781"/>
    </location>
</feature>
<evidence type="ECO:0000256" key="5">
    <source>
        <dbReference type="ARBA" id="ARBA00023212"/>
    </source>
</evidence>
<dbReference type="InterPro" id="IPR014847">
    <property type="entry name" value="FA"/>
</dbReference>
<dbReference type="InterPro" id="IPR007477">
    <property type="entry name" value="SAB_dom"/>
</dbReference>
<dbReference type="Pfam" id="PF00373">
    <property type="entry name" value="FERM_M"/>
    <property type="match status" value="1"/>
</dbReference>
<dbReference type="Pfam" id="PF09380">
    <property type="entry name" value="FERM_C"/>
    <property type="match status" value="1"/>
</dbReference>
<feature type="region of interest" description="Disordered" evidence="6">
    <location>
        <begin position="892"/>
        <end position="916"/>
    </location>
</feature>
<feature type="compositionally biased region" description="Low complexity" evidence="6">
    <location>
        <begin position="762"/>
        <end position="774"/>
    </location>
</feature>
<evidence type="ECO:0000259" key="7">
    <source>
        <dbReference type="PROSITE" id="PS50057"/>
    </source>
</evidence>
<feature type="region of interest" description="Disordered" evidence="6">
    <location>
        <begin position="961"/>
        <end position="983"/>
    </location>
</feature>
<reference evidence="9" key="1">
    <citation type="submission" date="2025-08" db="UniProtKB">
        <authorList>
            <consortium name="RefSeq"/>
        </authorList>
    </citation>
    <scope>IDENTIFICATION</scope>
    <source>
        <strain evidence="9">J_2021</strain>
        <tissue evidence="9">Erythrocytes</tissue>
    </source>
</reference>
<dbReference type="FunFam" id="1.20.80.10:FF:000001">
    <property type="entry name" value="Erythrocyte membrane protein band 4.1"/>
    <property type="match status" value="1"/>
</dbReference>
<dbReference type="InterPro" id="IPR008379">
    <property type="entry name" value="Band_4.1_C"/>
</dbReference>
<evidence type="ECO:0000313" key="9">
    <source>
        <dbReference type="RefSeq" id="XP_041423763.1"/>
    </source>
</evidence>
<feature type="compositionally biased region" description="Low complexity" evidence="6">
    <location>
        <begin position="136"/>
        <end position="146"/>
    </location>
</feature>
<evidence type="ECO:0000313" key="8">
    <source>
        <dbReference type="Proteomes" id="UP000186698"/>
    </source>
</evidence>
<dbReference type="Gene3D" id="1.20.80.10">
    <property type="match status" value="1"/>
</dbReference>
<feature type="compositionally biased region" description="Acidic residues" evidence="6">
    <location>
        <begin position="749"/>
        <end position="761"/>
    </location>
</feature>
<comment type="subcellular location">
    <subcellularLocation>
        <location evidence="1">Cytoplasm</location>
        <location evidence="1">Cytoskeleton</location>
    </subcellularLocation>
</comment>
<evidence type="ECO:0000256" key="3">
    <source>
        <dbReference type="ARBA" id="ARBA00022553"/>
    </source>
</evidence>
<organism evidence="8 9">
    <name type="scientific">Xenopus laevis</name>
    <name type="common">African clawed frog</name>
    <dbReference type="NCBI Taxonomy" id="8355"/>
    <lineage>
        <taxon>Eukaryota</taxon>
        <taxon>Metazoa</taxon>
        <taxon>Chordata</taxon>
        <taxon>Craniata</taxon>
        <taxon>Vertebrata</taxon>
        <taxon>Euteleostomi</taxon>
        <taxon>Amphibia</taxon>
        <taxon>Batrachia</taxon>
        <taxon>Anura</taxon>
        <taxon>Pipoidea</taxon>
        <taxon>Pipidae</taxon>
        <taxon>Xenopodinae</taxon>
        <taxon>Xenopus</taxon>
        <taxon>Xenopus</taxon>
    </lineage>
</organism>
<dbReference type="GO" id="GO:0005886">
    <property type="term" value="C:plasma membrane"/>
    <property type="evidence" value="ECO:0007669"/>
    <property type="project" value="TreeGrafter"/>
</dbReference>
<feature type="compositionally biased region" description="Basic and acidic residues" evidence="6">
    <location>
        <begin position="57"/>
        <end position="67"/>
    </location>
</feature>
<keyword evidence="5" id="KW-0206">Cytoskeleton</keyword>
<feature type="region of interest" description="Disordered" evidence="6">
    <location>
        <begin position="48"/>
        <end position="86"/>
    </location>
</feature>
<dbReference type="Gene3D" id="2.30.29.30">
    <property type="entry name" value="Pleckstrin-homology domain (PH domain)/Phosphotyrosine-binding domain (PTB)"/>
    <property type="match status" value="1"/>
</dbReference>
<dbReference type="PRINTS" id="PR00661">
    <property type="entry name" value="ERMFAMILY"/>
</dbReference>
<dbReference type="InterPro" id="IPR019747">
    <property type="entry name" value="FERM_CS"/>
</dbReference>
<dbReference type="GO" id="GO:0003779">
    <property type="term" value="F:actin binding"/>
    <property type="evidence" value="ECO:0007669"/>
    <property type="project" value="UniProtKB-KW"/>
</dbReference>
<dbReference type="InterPro" id="IPR019748">
    <property type="entry name" value="FERM_central"/>
</dbReference>
<dbReference type="InterPro" id="IPR019749">
    <property type="entry name" value="Band_41_domain"/>
</dbReference>
<evidence type="ECO:0000256" key="6">
    <source>
        <dbReference type="SAM" id="MobiDB-lite"/>
    </source>
</evidence>
<dbReference type="Pfam" id="PF09379">
    <property type="entry name" value="FERM_N"/>
    <property type="match status" value="1"/>
</dbReference>
<dbReference type="PRINTS" id="PR00935">
    <property type="entry name" value="BAND41"/>
</dbReference>
<accession>A0A8J1L2J8</accession>
<dbReference type="GO" id="GO:0031032">
    <property type="term" value="P:actomyosin structure organization"/>
    <property type="evidence" value="ECO:0007669"/>
    <property type="project" value="TreeGrafter"/>
</dbReference>
<dbReference type="SMART" id="SM01195">
    <property type="entry name" value="FA"/>
    <property type="match status" value="1"/>
</dbReference>
<dbReference type="Pfam" id="PF04382">
    <property type="entry name" value="SAB"/>
    <property type="match status" value="1"/>
</dbReference>
<name>A0A8J1L2J8_XENLA</name>
<keyword evidence="3" id="KW-0597">Phosphoprotein</keyword>
<dbReference type="GO" id="GO:0005856">
    <property type="term" value="C:cytoskeleton"/>
    <property type="evidence" value="ECO:0007669"/>
    <property type="project" value="UniProtKB-SubCell"/>
</dbReference>
<dbReference type="PROSITE" id="PS50057">
    <property type="entry name" value="FERM_3"/>
    <property type="match status" value="1"/>
</dbReference>
<feature type="compositionally biased region" description="Polar residues" evidence="6">
    <location>
        <begin position="616"/>
        <end position="630"/>
    </location>
</feature>
<feature type="compositionally biased region" description="Polar residues" evidence="6">
    <location>
        <begin position="68"/>
        <end position="83"/>
    </location>
</feature>
<dbReference type="RefSeq" id="XP_041423763.1">
    <property type="nucleotide sequence ID" value="XM_041567829.1"/>
</dbReference>
<dbReference type="SUPFAM" id="SSF47031">
    <property type="entry name" value="Second domain of FERM"/>
    <property type="match status" value="1"/>
</dbReference>
<dbReference type="CTD" id="399240"/>
<feature type="domain" description="FERM" evidence="7">
    <location>
        <begin position="157"/>
        <end position="438"/>
    </location>
</feature>
<dbReference type="PIRSF" id="PIRSF002304">
    <property type="entry name" value="Membrane_skeletal_4_1"/>
    <property type="match status" value="1"/>
</dbReference>
<keyword evidence="2" id="KW-0963">Cytoplasm</keyword>
<evidence type="ECO:0000256" key="1">
    <source>
        <dbReference type="ARBA" id="ARBA00004245"/>
    </source>
</evidence>
<dbReference type="CDD" id="cd13184">
    <property type="entry name" value="FERM_C_4_1_family"/>
    <property type="match status" value="1"/>
</dbReference>
<dbReference type="FunFam" id="2.30.29.30:FF:000001">
    <property type="entry name" value="Erythrocyte membrane protein band 4.1"/>
    <property type="match status" value="1"/>
</dbReference>
<evidence type="ECO:0000256" key="2">
    <source>
        <dbReference type="ARBA" id="ARBA00022490"/>
    </source>
</evidence>
<feature type="compositionally biased region" description="Basic and acidic residues" evidence="6">
    <location>
        <begin position="906"/>
        <end position="916"/>
    </location>
</feature>
<dbReference type="PANTHER" id="PTHR23280">
    <property type="entry name" value="4.1 G PROTEIN"/>
    <property type="match status" value="1"/>
</dbReference>
<dbReference type="AlphaFoldDB" id="A0A8J1L2J8"/>
<dbReference type="CDD" id="cd14473">
    <property type="entry name" value="FERM_B-lobe"/>
    <property type="match status" value="1"/>
</dbReference>